<keyword evidence="1" id="KW-0472">Membrane</keyword>
<keyword evidence="3" id="KW-1185">Reference proteome</keyword>
<feature type="transmembrane region" description="Helical" evidence="1">
    <location>
        <begin position="70"/>
        <end position="92"/>
    </location>
</feature>
<proteinExistence type="predicted"/>
<dbReference type="AlphaFoldDB" id="A0A844QAA1"/>
<reference evidence="2 3" key="1">
    <citation type="submission" date="2019-12" db="EMBL/GenBank/DDBJ databases">
        <title>Nitratireductor arenosus sp. nov., Isolated from sea sand, Jeju island, South Korea.</title>
        <authorList>
            <person name="Kim W."/>
        </authorList>
    </citation>
    <scope>NUCLEOTIDE SEQUENCE [LARGE SCALE GENOMIC DNA]</scope>
    <source>
        <strain evidence="2 3">CAU 1489</strain>
    </source>
</reference>
<comment type="caution">
    <text evidence="2">The sequence shown here is derived from an EMBL/GenBank/DDBJ whole genome shotgun (WGS) entry which is preliminary data.</text>
</comment>
<accession>A0A844QAA1</accession>
<keyword evidence="1" id="KW-0812">Transmembrane</keyword>
<name>A0A844QAA1_9HYPH</name>
<evidence type="ECO:0000313" key="2">
    <source>
        <dbReference type="EMBL" id="MVA96092.1"/>
    </source>
</evidence>
<dbReference type="EMBL" id="WPHG01000001">
    <property type="protein sequence ID" value="MVA96092.1"/>
    <property type="molecule type" value="Genomic_DNA"/>
</dbReference>
<keyword evidence="1" id="KW-1133">Transmembrane helix</keyword>
<dbReference type="RefSeq" id="WP_156711025.1">
    <property type="nucleotide sequence ID" value="NZ_WPHG01000001.1"/>
</dbReference>
<dbReference type="Proteomes" id="UP000463224">
    <property type="component" value="Unassembled WGS sequence"/>
</dbReference>
<evidence type="ECO:0008006" key="4">
    <source>
        <dbReference type="Google" id="ProtNLM"/>
    </source>
</evidence>
<evidence type="ECO:0000256" key="1">
    <source>
        <dbReference type="SAM" id="Phobius"/>
    </source>
</evidence>
<feature type="transmembrane region" description="Helical" evidence="1">
    <location>
        <begin position="40"/>
        <end position="58"/>
    </location>
</feature>
<protein>
    <recommendedName>
        <fullName evidence="4">GlsB/YeaQ/YmgE family stress response membrane protein</fullName>
    </recommendedName>
</protein>
<organism evidence="2 3">
    <name type="scientific">Nitratireductor arenosus</name>
    <dbReference type="NCBI Taxonomy" id="2682096"/>
    <lineage>
        <taxon>Bacteria</taxon>
        <taxon>Pseudomonadati</taxon>
        <taxon>Pseudomonadota</taxon>
        <taxon>Alphaproteobacteria</taxon>
        <taxon>Hyphomicrobiales</taxon>
        <taxon>Phyllobacteriaceae</taxon>
        <taxon>Nitratireductor</taxon>
    </lineage>
</organism>
<gene>
    <name evidence="2" type="ORF">GN330_02365</name>
</gene>
<feature type="transmembrane region" description="Helical" evidence="1">
    <location>
        <begin position="6"/>
        <end position="28"/>
    </location>
</feature>
<evidence type="ECO:0000313" key="3">
    <source>
        <dbReference type="Proteomes" id="UP000463224"/>
    </source>
</evidence>
<sequence length="95" mass="10168">MIWNLSFGWLFMAVGAVCILSFIFALALNAIIGRDGFGPFGTMAVLTGGFFASIYAVNAYGISLREVQEAAFAGLSGAFVILLFLLLVKGVIRRI</sequence>